<keyword evidence="2" id="KW-1185">Reference proteome</keyword>
<dbReference type="Proteomes" id="UP001596388">
    <property type="component" value="Unassembled WGS sequence"/>
</dbReference>
<sequence length="43" mass="5189">MTLRKEGLVDYEDESRALYRLSERGRNYLEGRLAVEELENREE</sequence>
<dbReference type="AlphaFoldDB" id="A0ABD5WS44"/>
<organism evidence="1 2">
    <name type="scientific">Halobaculum marinum</name>
    <dbReference type="NCBI Taxonomy" id="3031996"/>
    <lineage>
        <taxon>Archaea</taxon>
        <taxon>Methanobacteriati</taxon>
        <taxon>Methanobacteriota</taxon>
        <taxon>Stenosarchaea group</taxon>
        <taxon>Halobacteria</taxon>
        <taxon>Halobacteriales</taxon>
        <taxon>Haloferacaceae</taxon>
        <taxon>Halobaculum</taxon>
    </lineage>
</organism>
<comment type="caution">
    <text evidence="1">The sequence shown here is derived from an EMBL/GenBank/DDBJ whole genome shotgun (WGS) entry which is preliminary data.</text>
</comment>
<name>A0ABD5WS44_9EURY</name>
<dbReference type="InterPro" id="IPR036388">
    <property type="entry name" value="WH-like_DNA-bd_sf"/>
</dbReference>
<dbReference type="Gene3D" id="1.10.10.10">
    <property type="entry name" value="Winged helix-like DNA-binding domain superfamily/Winged helix DNA-binding domain"/>
    <property type="match status" value="1"/>
</dbReference>
<protein>
    <recommendedName>
        <fullName evidence="3">Transcriptional regulator PadR-like family protein</fullName>
    </recommendedName>
</protein>
<reference evidence="1 2" key="1">
    <citation type="journal article" date="2019" name="Int. J. Syst. Evol. Microbiol.">
        <title>The Global Catalogue of Microorganisms (GCM) 10K type strain sequencing project: providing services to taxonomists for standard genome sequencing and annotation.</title>
        <authorList>
            <consortium name="The Broad Institute Genomics Platform"/>
            <consortium name="The Broad Institute Genome Sequencing Center for Infectious Disease"/>
            <person name="Wu L."/>
            <person name="Ma J."/>
        </authorList>
    </citation>
    <scope>NUCLEOTIDE SEQUENCE [LARGE SCALE GENOMIC DNA]</scope>
    <source>
        <strain evidence="1 2">DT55</strain>
    </source>
</reference>
<evidence type="ECO:0000313" key="2">
    <source>
        <dbReference type="Proteomes" id="UP001596388"/>
    </source>
</evidence>
<gene>
    <name evidence="1" type="ORF">ACFQKD_02065</name>
</gene>
<accession>A0ABD5WS44</accession>
<dbReference type="EMBL" id="JBHTAG010000002">
    <property type="protein sequence ID" value="MFC7096076.1"/>
    <property type="molecule type" value="Genomic_DNA"/>
</dbReference>
<evidence type="ECO:0000313" key="1">
    <source>
        <dbReference type="EMBL" id="MFC7096076.1"/>
    </source>
</evidence>
<evidence type="ECO:0008006" key="3">
    <source>
        <dbReference type="Google" id="ProtNLM"/>
    </source>
</evidence>
<proteinExistence type="predicted"/>